<dbReference type="InterPro" id="IPR051117">
    <property type="entry name" value="TRG_var/const_region"/>
</dbReference>
<feature type="region of interest" description="Disordered" evidence="7">
    <location>
        <begin position="482"/>
        <end position="512"/>
    </location>
</feature>
<evidence type="ECO:0000313" key="11">
    <source>
        <dbReference type="Proteomes" id="UP001295444"/>
    </source>
</evidence>
<keyword evidence="11" id="KW-1185">Reference proteome</keyword>
<dbReference type="SMART" id="SM00406">
    <property type="entry name" value="IGv"/>
    <property type="match status" value="2"/>
</dbReference>
<evidence type="ECO:0000259" key="9">
    <source>
        <dbReference type="SMART" id="SM00409"/>
    </source>
</evidence>
<evidence type="ECO:0000259" key="8">
    <source>
        <dbReference type="SMART" id="SM00406"/>
    </source>
</evidence>
<evidence type="ECO:0000256" key="6">
    <source>
        <dbReference type="ARBA" id="ARBA00023319"/>
    </source>
</evidence>
<evidence type="ECO:0000256" key="5">
    <source>
        <dbReference type="ARBA" id="ARBA00023170"/>
    </source>
</evidence>
<dbReference type="InterPro" id="IPR036179">
    <property type="entry name" value="Ig-like_dom_sf"/>
</dbReference>
<sequence>MTGHLSGIFTRTLMNPFPGCEDAESQTLLLTPSNPAVNIGQSVTFTCNTGVKDGDAAHLLKQMPGEAPQVIIYTHHSFSSPRYGPGISSDRFTSSINSAATEYYFTSDVPNVSRHIAYHHQHSHHSSFTCQWKLPSGLESGHTVLDSYSTTVYLCALCDSSNKSYIYHCSINDSGWIRFDAESQTLLLTPSNPIVNVGESVTFTCNVGVKDGSWVNFLKQISGEAPQRIIYNHHSVSSPGFGPGISSDRFTASINSAATEYYFTIRKPEIADTALYYCVKWYCAVVRFELYQIFIVLYTGDVDSQTPLLTPAVLSMNKGVTTTFNCDVGVKNNHATVFYRQSPGDVPQLLLYHHHSYTEPKYGPGMSSAHYGCTINSAGTQYQLVIKNTDTSDTGLLYCSKWYDNVGNHYSGGRGIEMSNVDSQTPLLTPTHLSVNKGQTATFNCDVGIKDGYVTAFLRQSPGEAPQLLLYHHNSYTEPKYGPGMSSSHYGSTTPLGSISEGRVKRRGGGARPRYTVQPVLAESSEHSLTGFH</sequence>
<feature type="domain" description="Immunoglobulin" evidence="9">
    <location>
        <begin position="190"/>
        <end position="296"/>
    </location>
</feature>
<feature type="domain" description="Immunoglobulin V-set" evidence="8">
    <location>
        <begin position="321"/>
        <end position="401"/>
    </location>
</feature>
<dbReference type="EMBL" id="OW240916">
    <property type="protein sequence ID" value="CAH2292855.1"/>
    <property type="molecule type" value="Genomic_DNA"/>
</dbReference>
<comment type="subcellular location">
    <subcellularLocation>
        <location evidence="1">Membrane</location>
    </subcellularLocation>
</comment>
<name>A0AAD1S5U1_PELCU</name>
<keyword evidence="5" id="KW-0675">Receptor</keyword>
<dbReference type="Gene3D" id="2.60.40.10">
    <property type="entry name" value="Immunoglobulins"/>
    <property type="match status" value="4"/>
</dbReference>
<evidence type="ECO:0000256" key="1">
    <source>
        <dbReference type="ARBA" id="ARBA00004370"/>
    </source>
</evidence>
<evidence type="ECO:0000256" key="7">
    <source>
        <dbReference type="SAM" id="MobiDB-lite"/>
    </source>
</evidence>
<keyword evidence="4" id="KW-0472">Membrane</keyword>
<dbReference type="SUPFAM" id="SSF48726">
    <property type="entry name" value="Immunoglobulin"/>
    <property type="match status" value="4"/>
</dbReference>
<protein>
    <submittedName>
        <fullName evidence="10">S14077Ig kappa chain - African clawed frog</fullName>
    </submittedName>
</protein>
<reference evidence="10" key="1">
    <citation type="submission" date="2022-03" db="EMBL/GenBank/DDBJ databases">
        <authorList>
            <person name="Alioto T."/>
            <person name="Alioto T."/>
            <person name="Gomez Garrido J."/>
        </authorList>
    </citation>
    <scope>NUCLEOTIDE SEQUENCE</scope>
</reference>
<dbReference type="PANTHER" id="PTHR19256">
    <property type="entry name" value="T-CELL RECEPTOR GAMMA CHAIN"/>
    <property type="match status" value="1"/>
</dbReference>
<evidence type="ECO:0000313" key="10">
    <source>
        <dbReference type="EMBL" id="CAH2292855.1"/>
    </source>
</evidence>
<feature type="compositionally biased region" description="Polar residues" evidence="7">
    <location>
        <begin position="485"/>
        <end position="497"/>
    </location>
</feature>
<evidence type="ECO:0000256" key="4">
    <source>
        <dbReference type="ARBA" id="ARBA00023136"/>
    </source>
</evidence>
<keyword evidence="6" id="KW-0393">Immunoglobulin domain</keyword>
<proteinExistence type="predicted"/>
<accession>A0AAD1S5U1</accession>
<feature type="domain" description="Immunoglobulin" evidence="9">
    <location>
        <begin position="311"/>
        <end position="436"/>
    </location>
</feature>
<dbReference type="AlphaFoldDB" id="A0AAD1S5U1"/>
<dbReference type="Pfam" id="PF07686">
    <property type="entry name" value="V-set"/>
    <property type="match status" value="1"/>
</dbReference>
<evidence type="ECO:0000256" key="3">
    <source>
        <dbReference type="ARBA" id="ARBA00022989"/>
    </source>
</evidence>
<dbReference type="CDD" id="cd00099">
    <property type="entry name" value="IgV"/>
    <property type="match status" value="2"/>
</dbReference>
<dbReference type="GO" id="GO:0016020">
    <property type="term" value="C:membrane"/>
    <property type="evidence" value="ECO:0007669"/>
    <property type="project" value="UniProtKB-SubCell"/>
</dbReference>
<dbReference type="InterPro" id="IPR003599">
    <property type="entry name" value="Ig_sub"/>
</dbReference>
<evidence type="ECO:0000256" key="2">
    <source>
        <dbReference type="ARBA" id="ARBA00022692"/>
    </source>
</evidence>
<dbReference type="SMART" id="SM00409">
    <property type="entry name" value="IG"/>
    <property type="match status" value="2"/>
</dbReference>
<dbReference type="InterPro" id="IPR013106">
    <property type="entry name" value="Ig_V-set"/>
</dbReference>
<keyword evidence="2" id="KW-0812">Transmembrane</keyword>
<dbReference type="InterPro" id="IPR013783">
    <property type="entry name" value="Ig-like_fold"/>
</dbReference>
<gene>
    <name evidence="10" type="ORF">PECUL_23A030602</name>
</gene>
<dbReference type="Proteomes" id="UP001295444">
    <property type="component" value="Chromosome 05"/>
</dbReference>
<feature type="domain" description="Immunoglobulin V-set" evidence="8">
    <location>
        <begin position="200"/>
        <end position="280"/>
    </location>
</feature>
<keyword evidence="3" id="KW-1133">Transmembrane helix</keyword>
<dbReference type="PANTHER" id="PTHR19256:SF65">
    <property type="entry name" value="T CELL RECEPTOR GAMMA CONSTANT 1-RELATED"/>
    <property type="match status" value="1"/>
</dbReference>
<organism evidence="10 11">
    <name type="scientific">Pelobates cultripes</name>
    <name type="common">Western spadefoot toad</name>
    <dbReference type="NCBI Taxonomy" id="61616"/>
    <lineage>
        <taxon>Eukaryota</taxon>
        <taxon>Metazoa</taxon>
        <taxon>Chordata</taxon>
        <taxon>Craniata</taxon>
        <taxon>Vertebrata</taxon>
        <taxon>Euteleostomi</taxon>
        <taxon>Amphibia</taxon>
        <taxon>Batrachia</taxon>
        <taxon>Anura</taxon>
        <taxon>Pelobatoidea</taxon>
        <taxon>Pelobatidae</taxon>
        <taxon>Pelobates</taxon>
    </lineage>
</organism>